<protein>
    <submittedName>
        <fullName evidence="1">DUF1127 domain-containing protein</fullName>
    </submittedName>
</protein>
<dbReference type="EMBL" id="CP113520">
    <property type="protein sequence ID" value="WAJ27621.1"/>
    <property type="molecule type" value="Genomic_DNA"/>
</dbReference>
<reference evidence="1" key="1">
    <citation type="submission" date="2022-11" db="EMBL/GenBank/DDBJ databases">
        <title>beta-Carotene-producing bacterium, Jeongeuplla avenae sp. nov., alleviates the salt stress of Arabidopsis seedlings.</title>
        <authorList>
            <person name="Jiang L."/>
            <person name="Lee J."/>
        </authorList>
    </citation>
    <scope>NUCLEOTIDE SEQUENCE</scope>
    <source>
        <strain evidence="1">DY_R2A_6</strain>
    </source>
</reference>
<proteinExistence type="predicted"/>
<sequence>MTLTTRIPSVTRTEPVATGMAGLAVQSVLMLVRAVMNRRALYQLDEMPDYLLKDVGLTRDDVHSALASDWREDPSVAVSVAAARRRRRIAS</sequence>
<keyword evidence="2" id="KW-1185">Reference proteome</keyword>
<evidence type="ECO:0000313" key="2">
    <source>
        <dbReference type="Proteomes" id="UP001163223"/>
    </source>
</evidence>
<organism evidence="1 2">
    <name type="scientific">Antarcticirhabdus aurantiaca</name>
    <dbReference type="NCBI Taxonomy" id="2606717"/>
    <lineage>
        <taxon>Bacteria</taxon>
        <taxon>Pseudomonadati</taxon>
        <taxon>Pseudomonadota</taxon>
        <taxon>Alphaproteobacteria</taxon>
        <taxon>Hyphomicrobiales</taxon>
        <taxon>Aurantimonadaceae</taxon>
        <taxon>Antarcticirhabdus</taxon>
    </lineage>
</organism>
<dbReference type="Proteomes" id="UP001163223">
    <property type="component" value="Chromosome"/>
</dbReference>
<name>A0ACD4NLD2_9HYPH</name>
<gene>
    <name evidence="1" type="ORF">OXU80_22700</name>
</gene>
<accession>A0ACD4NLD2</accession>
<evidence type="ECO:0000313" key="1">
    <source>
        <dbReference type="EMBL" id="WAJ27621.1"/>
    </source>
</evidence>